<reference evidence="3" key="1">
    <citation type="submission" date="2017-02" db="UniProtKB">
        <authorList>
            <consortium name="WormBaseParasite"/>
        </authorList>
    </citation>
    <scope>IDENTIFICATION</scope>
</reference>
<dbReference type="AlphaFoldDB" id="A0A0N4W5T2"/>
<protein>
    <submittedName>
        <fullName evidence="1 3">Uncharacterized protein</fullName>
    </submittedName>
</protein>
<accession>A0A0N4W5T2</accession>
<dbReference type="EMBL" id="UZAF01016324">
    <property type="protein sequence ID" value="VDO25726.1"/>
    <property type="molecule type" value="Genomic_DNA"/>
</dbReference>
<gene>
    <name evidence="1" type="ORF">HPLM_LOCUS5353</name>
</gene>
<keyword evidence="2" id="KW-1185">Reference proteome</keyword>
<dbReference type="WBParaSite" id="HPLM_0000536101-mRNA-1">
    <property type="protein sequence ID" value="HPLM_0000536101-mRNA-1"/>
    <property type="gene ID" value="HPLM_0000536101"/>
</dbReference>
<evidence type="ECO:0000313" key="2">
    <source>
        <dbReference type="Proteomes" id="UP000268014"/>
    </source>
</evidence>
<organism evidence="3">
    <name type="scientific">Haemonchus placei</name>
    <name type="common">Barber's pole worm</name>
    <dbReference type="NCBI Taxonomy" id="6290"/>
    <lineage>
        <taxon>Eukaryota</taxon>
        <taxon>Metazoa</taxon>
        <taxon>Ecdysozoa</taxon>
        <taxon>Nematoda</taxon>
        <taxon>Chromadorea</taxon>
        <taxon>Rhabditida</taxon>
        <taxon>Rhabditina</taxon>
        <taxon>Rhabditomorpha</taxon>
        <taxon>Strongyloidea</taxon>
        <taxon>Trichostrongylidae</taxon>
        <taxon>Haemonchus</taxon>
    </lineage>
</organism>
<reference evidence="1 2" key="2">
    <citation type="submission" date="2018-11" db="EMBL/GenBank/DDBJ databases">
        <authorList>
            <consortium name="Pathogen Informatics"/>
        </authorList>
    </citation>
    <scope>NUCLEOTIDE SEQUENCE [LARGE SCALE GENOMIC DNA]</scope>
    <source>
        <strain evidence="1 2">MHpl1</strain>
    </source>
</reference>
<name>A0A0N4W5T2_HAEPC</name>
<proteinExistence type="predicted"/>
<dbReference type="Proteomes" id="UP000268014">
    <property type="component" value="Unassembled WGS sequence"/>
</dbReference>
<sequence>MKRMQEDTGRMARNPIPSAPVKVSVAIEAKPEEERATGADNAEIMEAVHEEEESDEMQPWEGKLEGWKRSLRRLAVA</sequence>
<evidence type="ECO:0000313" key="1">
    <source>
        <dbReference type="EMBL" id="VDO25726.1"/>
    </source>
</evidence>
<evidence type="ECO:0000313" key="3">
    <source>
        <dbReference type="WBParaSite" id="HPLM_0000536101-mRNA-1"/>
    </source>
</evidence>